<dbReference type="HOGENOM" id="CLU_1850124_0_0_1"/>
<gene>
    <name evidence="1" type="ORF">DAPPUDRAFT_343000</name>
</gene>
<feature type="non-terminal residue" evidence="1">
    <location>
        <position position="139"/>
    </location>
</feature>
<proteinExistence type="predicted"/>
<dbReference type="PANTHER" id="PTHR33099">
    <property type="entry name" value="FE2OG DIOXYGENASE DOMAIN-CONTAINING PROTEIN"/>
    <property type="match status" value="1"/>
</dbReference>
<dbReference type="KEGG" id="dpx:DAPPUDRAFT_343000"/>
<reference evidence="1 2" key="1">
    <citation type="journal article" date="2011" name="Science">
        <title>The ecoresponsive genome of Daphnia pulex.</title>
        <authorList>
            <person name="Colbourne J.K."/>
            <person name="Pfrender M.E."/>
            <person name="Gilbert D."/>
            <person name="Thomas W.K."/>
            <person name="Tucker A."/>
            <person name="Oakley T.H."/>
            <person name="Tokishita S."/>
            <person name="Aerts A."/>
            <person name="Arnold G.J."/>
            <person name="Basu M.K."/>
            <person name="Bauer D.J."/>
            <person name="Caceres C.E."/>
            <person name="Carmel L."/>
            <person name="Casola C."/>
            <person name="Choi J.H."/>
            <person name="Detter J.C."/>
            <person name="Dong Q."/>
            <person name="Dusheyko S."/>
            <person name="Eads B.D."/>
            <person name="Frohlich T."/>
            <person name="Geiler-Samerotte K.A."/>
            <person name="Gerlach D."/>
            <person name="Hatcher P."/>
            <person name="Jogdeo S."/>
            <person name="Krijgsveld J."/>
            <person name="Kriventseva E.V."/>
            <person name="Kultz D."/>
            <person name="Laforsch C."/>
            <person name="Lindquist E."/>
            <person name="Lopez J."/>
            <person name="Manak J.R."/>
            <person name="Muller J."/>
            <person name="Pangilinan J."/>
            <person name="Patwardhan R.P."/>
            <person name="Pitluck S."/>
            <person name="Pritham E.J."/>
            <person name="Rechtsteiner A."/>
            <person name="Rho M."/>
            <person name="Rogozin I.B."/>
            <person name="Sakarya O."/>
            <person name="Salamov A."/>
            <person name="Schaack S."/>
            <person name="Shapiro H."/>
            <person name="Shiga Y."/>
            <person name="Skalitzky C."/>
            <person name="Smith Z."/>
            <person name="Souvorov A."/>
            <person name="Sung W."/>
            <person name="Tang Z."/>
            <person name="Tsuchiya D."/>
            <person name="Tu H."/>
            <person name="Vos H."/>
            <person name="Wang M."/>
            <person name="Wolf Y.I."/>
            <person name="Yamagata H."/>
            <person name="Yamada T."/>
            <person name="Ye Y."/>
            <person name="Shaw J.R."/>
            <person name="Andrews J."/>
            <person name="Crease T.J."/>
            <person name="Tang H."/>
            <person name="Lucas S.M."/>
            <person name="Robertson H.M."/>
            <person name="Bork P."/>
            <person name="Koonin E.V."/>
            <person name="Zdobnov E.M."/>
            <person name="Grigoriev I.V."/>
            <person name="Lynch M."/>
            <person name="Boore J.L."/>
        </authorList>
    </citation>
    <scope>NUCLEOTIDE SEQUENCE [LARGE SCALE GENOMIC DNA]</scope>
</reference>
<name>E9I674_DAPPU</name>
<dbReference type="AlphaFoldDB" id="E9I674"/>
<sequence>MDLEAETVPETDCREEHEPSMSTVAQTATNGAAWHCRAENVSYTHSEAEAVPETDGREEHVPSTSVVAQTATNGAACTKTEMTLTVAFPMITTQYATLPTAATKAVDLITSTSRIVSSCEYQHGTGELAQTLVLKMRSQ</sequence>
<protein>
    <submittedName>
        <fullName evidence="1">Uncharacterized protein</fullName>
    </submittedName>
</protein>
<dbReference type="Proteomes" id="UP000000305">
    <property type="component" value="Unassembled WGS sequence"/>
</dbReference>
<evidence type="ECO:0000313" key="2">
    <source>
        <dbReference type="Proteomes" id="UP000000305"/>
    </source>
</evidence>
<organism evidence="1 2">
    <name type="scientific">Daphnia pulex</name>
    <name type="common">Water flea</name>
    <dbReference type="NCBI Taxonomy" id="6669"/>
    <lineage>
        <taxon>Eukaryota</taxon>
        <taxon>Metazoa</taxon>
        <taxon>Ecdysozoa</taxon>
        <taxon>Arthropoda</taxon>
        <taxon>Crustacea</taxon>
        <taxon>Branchiopoda</taxon>
        <taxon>Diplostraca</taxon>
        <taxon>Cladocera</taxon>
        <taxon>Anomopoda</taxon>
        <taxon>Daphniidae</taxon>
        <taxon>Daphnia</taxon>
    </lineage>
</organism>
<accession>E9I674</accession>
<keyword evidence="2" id="KW-1185">Reference proteome</keyword>
<dbReference type="EMBL" id="GL736224">
    <property type="protein sequence ID" value="EFX60506.1"/>
    <property type="molecule type" value="Genomic_DNA"/>
</dbReference>
<evidence type="ECO:0000313" key="1">
    <source>
        <dbReference type="EMBL" id="EFX60506.1"/>
    </source>
</evidence>
<dbReference type="PANTHER" id="PTHR33099:SF7">
    <property type="entry name" value="MYND-TYPE DOMAIN-CONTAINING PROTEIN"/>
    <property type="match status" value="1"/>
</dbReference>
<dbReference type="InParanoid" id="E9I674"/>